<evidence type="ECO:0000313" key="1">
    <source>
        <dbReference type="EMBL" id="MFF3343234.1"/>
    </source>
</evidence>
<protein>
    <submittedName>
        <fullName evidence="1">Uncharacterized protein</fullName>
    </submittedName>
</protein>
<organism evidence="1 2">
    <name type="scientific">Streptomyces flavidovirens</name>
    <dbReference type="NCBI Taxonomy" id="67298"/>
    <lineage>
        <taxon>Bacteria</taxon>
        <taxon>Bacillati</taxon>
        <taxon>Actinomycetota</taxon>
        <taxon>Actinomycetes</taxon>
        <taxon>Kitasatosporales</taxon>
        <taxon>Streptomycetaceae</taxon>
        <taxon>Streptomyces</taxon>
    </lineage>
</organism>
<comment type="caution">
    <text evidence="1">The sequence shown here is derived from an EMBL/GenBank/DDBJ whole genome shotgun (WGS) entry which is preliminary data.</text>
</comment>
<dbReference type="RefSeq" id="WP_387898773.1">
    <property type="nucleotide sequence ID" value="NZ_JBIAPK010000013.1"/>
</dbReference>
<dbReference type="EMBL" id="JBIAPK010000013">
    <property type="protein sequence ID" value="MFF3343234.1"/>
    <property type="molecule type" value="Genomic_DNA"/>
</dbReference>
<evidence type="ECO:0000313" key="2">
    <source>
        <dbReference type="Proteomes" id="UP001601976"/>
    </source>
</evidence>
<dbReference type="Proteomes" id="UP001601976">
    <property type="component" value="Unassembled WGS sequence"/>
</dbReference>
<proteinExistence type="predicted"/>
<reference evidence="1 2" key="1">
    <citation type="submission" date="2024-10" db="EMBL/GenBank/DDBJ databases">
        <title>The Natural Products Discovery Center: Release of the First 8490 Sequenced Strains for Exploring Actinobacteria Biosynthetic Diversity.</title>
        <authorList>
            <person name="Kalkreuter E."/>
            <person name="Kautsar S.A."/>
            <person name="Yang D."/>
            <person name="Bader C.D."/>
            <person name="Teijaro C.N."/>
            <person name="Fluegel L."/>
            <person name="Davis C.M."/>
            <person name="Simpson J.R."/>
            <person name="Lauterbach L."/>
            <person name="Steele A.D."/>
            <person name="Gui C."/>
            <person name="Meng S."/>
            <person name="Li G."/>
            <person name="Viehrig K."/>
            <person name="Ye F."/>
            <person name="Su P."/>
            <person name="Kiefer A.F."/>
            <person name="Nichols A."/>
            <person name="Cepeda A.J."/>
            <person name="Yan W."/>
            <person name="Fan B."/>
            <person name="Jiang Y."/>
            <person name="Adhikari A."/>
            <person name="Zheng C.-J."/>
            <person name="Schuster L."/>
            <person name="Cowan T.M."/>
            <person name="Smanski M.J."/>
            <person name="Chevrette M.G."/>
            <person name="De Carvalho L.P.S."/>
            <person name="Shen B."/>
        </authorList>
    </citation>
    <scope>NUCLEOTIDE SEQUENCE [LARGE SCALE GENOMIC DNA]</scope>
    <source>
        <strain evidence="1 2">NPDC003029</strain>
    </source>
</reference>
<gene>
    <name evidence="1" type="ORF">ACFYWW_31815</name>
</gene>
<sequence>MTSHARKNAARQRQEWSGVNRRAALQDIRNTLPPAPQARTAARMPSGQAPTAAVPAELVALVQDFSRWGRRHLDDAVRAAHLNAEVPGEWNRLVLYALTDALAYNFLLVGTIAGYLQEQGLDADLLRRHLQSPAPDRYVTQEALNLLAGLMGRPVAEGQREDTWHSVGRQIAQHGVE</sequence>
<accession>A0ABW6RRV1</accession>
<name>A0ABW6RRV1_9ACTN</name>
<keyword evidence="2" id="KW-1185">Reference proteome</keyword>